<reference evidence="2" key="1">
    <citation type="journal article" date="2013" name="Environ. Microbiol.">
        <title>Microbiota from the distal guts of lean and obese adolescents exhibit partial functional redundancy besides clear differences in community structure.</title>
        <authorList>
            <person name="Ferrer M."/>
            <person name="Ruiz A."/>
            <person name="Lanza F."/>
            <person name="Haange S.B."/>
            <person name="Oberbach A."/>
            <person name="Till H."/>
            <person name="Bargiela R."/>
            <person name="Campoy C."/>
            <person name="Segura M.T."/>
            <person name="Richter M."/>
            <person name="von Bergen M."/>
            <person name="Seifert J."/>
            <person name="Suarez A."/>
        </authorList>
    </citation>
    <scope>NUCLEOTIDE SEQUENCE</scope>
</reference>
<feature type="domain" description="RND related beta-barrel" evidence="1">
    <location>
        <begin position="46"/>
        <end position="118"/>
    </location>
</feature>
<organism evidence="2">
    <name type="scientific">human gut metagenome</name>
    <dbReference type="NCBI Taxonomy" id="408170"/>
    <lineage>
        <taxon>unclassified sequences</taxon>
        <taxon>metagenomes</taxon>
        <taxon>organismal metagenomes</taxon>
    </lineage>
</organism>
<evidence type="ECO:0000313" key="2">
    <source>
        <dbReference type="EMBL" id="EKC53624.1"/>
    </source>
</evidence>
<dbReference type="InterPro" id="IPR058729">
    <property type="entry name" value="Beta-barrel_RND-rel"/>
</dbReference>
<sequence length="195" mass="21440">GYENAVSYTGVLNLTTDKIDALIDGSTLPNADNSSYMGKLVDAFNWYILCVIDYKDAASLKVGGKITVEFTGTTAEPLSADVVKINDAADGRTSIILKCNLMNKKYAVLRKNPVKLIFNTYTGYQVNNKAVREINGQKGVYVLNGNIVKFKKINIVYSDSEYSICSVPDGESGYLKQYDEIIVEGTDLYDGKILD</sequence>
<dbReference type="AlphaFoldDB" id="K1SE29"/>
<dbReference type="EMBL" id="AJWY01011125">
    <property type="protein sequence ID" value="EKC53624.1"/>
    <property type="molecule type" value="Genomic_DNA"/>
</dbReference>
<gene>
    <name evidence="2" type="ORF">LEA_16277</name>
</gene>
<proteinExistence type="predicted"/>
<feature type="non-terminal residue" evidence="2">
    <location>
        <position position="1"/>
    </location>
</feature>
<evidence type="ECO:0000259" key="1">
    <source>
        <dbReference type="Pfam" id="PF26011"/>
    </source>
</evidence>
<protein>
    <recommendedName>
        <fullName evidence="1">RND related beta-barrel domain-containing protein</fullName>
    </recommendedName>
</protein>
<name>K1SE29_9ZZZZ</name>
<accession>K1SE29</accession>
<comment type="caution">
    <text evidence="2">The sequence shown here is derived from an EMBL/GenBank/DDBJ whole genome shotgun (WGS) entry which is preliminary data.</text>
</comment>
<dbReference type="Pfam" id="PF26011">
    <property type="entry name" value="Beta-barrel_RND_rel"/>
    <property type="match status" value="1"/>
</dbReference>